<dbReference type="EMBL" id="CAXKWB010003813">
    <property type="protein sequence ID" value="CAL4070445.1"/>
    <property type="molecule type" value="Genomic_DNA"/>
</dbReference>
<evidence type="ECO:0000313" key="1">
    <source>
        <dbReference type="EMBL" id="CAL4070445.1"/>
    </source>
</evidence>
<keyword evidence="2" id="KW-1185">Reference proteome</keyword>
<feature type="non-terminal residue" evidence="1">
    <location>
        <position position="111"/>
    </location>
</feature>
<dbReference type="AlphaFoldDB" id="A0AAV2Q414"/>
<name>A0AAV2Q414_MEGNR</name>
<gene>
    <name evidence="1" type="ORF">MNOR_LOCUS8270</name>
</gene>
<comment type="caution">
    <text evidence="1">The sequence shown here is derived from an EMBL/GenBank/DDBJ whole genome shotgun (WGS) entry which is preliminary data.</text>
</comment>
<proteinExistence type="predicted"/>
<reference evidence="1 2" key="1">
    <citation type="submission" date="2024-05" db="EMBL/GenBank/DDBJ databases">
        <authorList>
            <person name="Wallberg A."/>
        </authorList>
    </citation>
    <scope>NUCLEOTIDE SEQUENCE [LARGE SCALE GENOMIC DNA]</scope>
</reference>
<protein>
    <submittedName>
        <fullName evidence="1">Uncharacterized protein</fullName>
    </submittedName>
</protein>
<feature type="non-terminal residue" evidence="1">
    <location>
        <position position="1"/>
    </location>
</feature>
<evidence type="ECO:0000313" key="2">
    <source>
        <dbReference type="Proteomes" id="UP001497623"/>
    </source>
</evidence>
<organism evidence="1 2">
    <name type="scientific">Meganyctiphanes norvegica</name>
    <name type="common">Northern krill</name>
    <name type="synonym">Thysanopoda norvegica</name>
    <dbReference type="NCBI Taxonomy" id="48144"/>
    <lineage>
        <taxon>Eukaryota</taxon>
        <taxon>Metazoa</taxon>
        <taxon>Ecdysozoa</taxon>
        <taxon>Arthropoda</taxon>
        <taxon>Crustacea</taxon>
        <taxon>Multicrustacea</taxon>
        <taxon>Malacostraca</taxon>
        <taxon>Eumalacostraca</taxon>
        <taxon>Eucarida</taxon>
        <taxon>Euphausiacea</taxon>
        <taxon>Euphausiidae</taxon>
        <taxon>Meganyctiphanes</taxon>
    </lineage>
</organism>
<accession>A0AAV2Q414</accession>
<sequence>NNPRNREERETAQGFYQSLEPIDKEFSGLDAIELIDAEDVLDTTQNSLDDLWNKDFPQQRMNHLLNILSNHIARYVQGKLNEENLWGGPYSQIEKSLSEGINVCERWVESC</sequence>
<dbReference type="Proteomes" id="UP001497623">
    <property type="component" value="Unassembled WGS sequence"/>
</dbReference>